<organism evidence="10 11">
    <name type="scientific">Clostridium neuense</name>
    <dbReference type="NCBI Taxonomy" id="1728934"/>
    <lineage>
        <taxon>Bacteria</taxon>
        <taxon>Bacillati</taxon>
        <taxon>Bacillota</taxon>
        <taxon>Clostridia</taxon>
        <taxon>Eubacteriales</taxon>
        <taxon>Clostridiaceae</taxon>
        <taxon>Clostridium</taxon>
    </lineage>
</organism>
<comment type="function">
    <text evidence="2 9">Catalyzes the dehydration of D-mannonate.</text>
</comment>
<evidence type="ECO:0000256" key="3">
    <source>
        <dbReference type="ARBA" id="ARBA00004892"/>
    </source>
</evidence>
<dbReference type="InterPro" id="IPR004628">
    <property type="entry name" value="Man_deHydtase"/>
</dbReference>
<comment type="pathway">
    <text evidence="3 9">Carbohydrate metabolism; pentose and glucuronate interconversion.</text>
</comment>
<evidence type="ECO:0000256" key="5">
    <source>
        <dbReference type="ARBA" id="ARBA00012927"/>
    </source>
</evidence>
<protein>
    <recommendedName>
        <fullName evidence="5 9">Mannonate dehydratase</fullName>
        <ecNumber evidence="5 9">4.2.1.8</ecNumber>
    </recommendedName>
    <alternativeName>
        <fullName evidence="9">D-mannonate hydro-lyase</fullName>
    </alternativeName>
</protein>
<evidence type="ECO:0000256" key="9">
    <source>
        <dbReference type="HAMAP-Rule" id="MF_00106"/>
    </source>
</evidence>
<dbReference type="Proteomes" id="UP001623592">
    <property type="component" value="Unassembled WGS sequence"/>
</dbReference>
<name>A0ABW8TG97_9CLOT</name>
<gene>
    <name evidence="9 10" type="primary">uxuA</name>
    <name evidence="10" type="ORF">ACJDT4_13640</name>
</gene>
<dbReference type="NCBIfam" id="TIGR00695">
    <property type="entry name" value="uxuA"/>
    <property type="match status" value="1"/>
</dbReference>
<sequence>MKMTFRWFGENDDSVTLDQIRQIPGVTGVVGFLSDIPAGELWPLDRIMEYKKNIEAHGLELEVIESVNVHEDIKLGLPSRDKYIENYKETIKNLSKAGVKVICYNFMPVFDWLRTDLAMKLPDGSEAMDYDDAKLKGMDPVKLVEDTTKNSNGFTLPGWEPERLKELKRVVELYKDVDEEKLFENYKYFLEGIIPTCEKYDVKMAVHPDDPAWGIFGLPRIVHSKENLDRIVKLVDSPYNGLCLCSGALGCERKNNIPEIIRHFGAMGRIHFGHVRNIKFVGERHFHEVSHLSSDGDFDMFEIMKAYHDIGFEGYIRPDHGRMLWGEKARPGYGLYDRALGVAYLNGLWEALNKTSK</sequence>
<dbReference type="Gene3D" id="3.20.20.150">
    <property type="entry name" value="Divalent-metal-dependent TIM barrel enzymes"/>
    <property type="match status" value="1"/>
</dbReference>
<evidence type="ECO:0000256" key="6">
    <source>
        <dbReference type="ARBA" id="ARBA00023004"/>
    </source>
</evidence>
<evidence type="ECO:0000313" key="10">
    <source>
        <dbReference type="EMBL" id="MFL0251458.1"/>
    </source>
</evidence>
<keyword evidence="7 9" id="KW-0464">Manganese</keyword>
<evidence type="ECO:0000256" key="7">
    <source>
        <dbReference type="ARBA" id="ARBA00023211"/>
    </source>
</evidence>
<dbReference type="Pfam" id="PF03786">
    <property type="entry name" value="UxuA"/>
    <property type="match status" value="1"/>
</dbReference>
<keyword evidence="11" id="KW-1185">Reference proteome</keyword>
<reference evidence="10 11" key="1">
    <citation type="submission" date="2024-11" db="EMBL/GenBank/DDBJ databases">
        <authorList>
            <person name="Heng Y.C."/>
            <person name="Lim A.C.H."/>
            <person name="Lee J.K.Y."/>
            <person name="Kittelmann S."/>
        </authorList>
    </citation>
    <scope>NUCLEOTIDE SEQUENCE [LARGE SCALE GENOMIC DNA]</scope>
    <source>
        <strain evidence="10 11">WILCCON 0114</strain>
    </source>
</reference>
<evidence type="ECO:0000256" key="8">
    <source>
        <dbReference type="ARBA" id="ARBA00023239"/>
    </source>
</evidence>
<keyword evidence="6 9" id="KW-0408">Iron</keyword>
<evidence type="ECO:0000256" key="4">
    <source>
        <dbReference type="ARBA" id="ARBA00007389"/>
    </source>
</evidence>
<dbReference type="SUPFAM" id="SSF51658">
    <property type="entry name" value="Xylose isomerase-like"/>
    <property type="match status" value="1"/>
</dbReference>
<comment type="cofactor">
    <cofactor evidence="9">
        <name>Fe(2+)</name>
        <dbReference type="ChEBI" id="CHEBI:29033"/>
    </cofactor>
    <cofactor evidence="9">
        <name>Mn(2+)</name>
        <dbReference type="ChEBI" id="CHEBI:29035"/>
    </cofactor>
</comment>
<dbReference type="RefSeq" id="WP_406788113.1">
    <property type="nucleotide sequence ID" value="NZ_JBJIAA010000010.1"/>
</dbReference>
<proteinExistence type="inferred from homology"/>
<evidence type="ECO:0000256" key="1">
    <source>
        <dbReference type="ARBA" id="ARBA00001794"/>
    </source>
</evidence>
<accession>A0ABW8TG97</accession>
<dbReference type="PANTHER" id="PTHR30387">
    <property type="entry name" value="MANNONATE DEHYDRATASE"/>
    <property type="match status" value="1"/>
</dbReference>
<dbReference type="HAMAP" id="MF_00106">
    <property type="entry name" value="UxuA"/>
    <property type="match status" value="1"/>
</dbReference>
<dbReference type="GO" id="GO:0008927">
    <property type="term" value="F:mannonate dehydratase activity"/>
    <property type="evidence" value="ECO:0007669"/>
    <property type="project" value="UniProtKB-EC"/>
</dbReference>
<comment type="similarity">
    <text evidence="4 9">Belongs to the mannonate dehydratase family.</text>
</comment>
<dbReference type="EMBL" id="JBJIAA010000010">
    <property type="protein sequence ID" value="MFL0251458.1"/>
    <property type="molecule type" value="Genomic_DNA"/>
</dbReference>
<evidence type="ECO:0000313" key="11">
    <source>
        <dbReference type="Proteomes" id="UP001623592"/>
    </source>
</evidence>
<comment type="catalytic activity">
    <reaction evidence="1 9">
        <text>D-mannonate = 2-dehydro-3-deoxy-D-gluconate + H2O</text>
        <dbReference type="Rhea" id="RHEA:20097"/>
        <dbReference type="ChEBI" id="CHEBI:15377"/>
        <dbReference type="ChEBI" id="CHEBI:17767"/>
        <dbReference type="ChEBI" id="CHEBI:57990"/>
        <dbReference type="EC" id="4.2.1.8"/>
    </reaction>
</comment>
<dbReference type="EC" id="4.2.1.8" evidence="5 9"/>
<evidence type="ECO:0000256" key="2">
    <source>
        <dbReference type="ARBA" id="ARBA00002713"/>
    </source>
</evidence>
<dbReference type="PANTHER" id="PTHR30387:SF2">
    <property type="entry name" value="MANNONATE DEHYDRATASE"/>
    <property type="match status" value="1"/>
</dbReference>
<comment type="caution">
    <text evidence="10">The sequence shown here is derived from an EMBL/GenBank/DDBJ whole genome shotgun (WGS) entry which is preliminary data.</text>
</comment>
<dbReference type="NCBIfam" id="NF003027">
    <property type="entry name" value="PRK03906.1"/>
    <property type="match status" value="1"/>
</dbReference>
<dbReference type="PIRSF" id="PIRSF016049">
    <property type="entry name" value="Man_dehyd"/>
    <property type="match status" value="1"/>
</dbReference>
<dbReference type="InterPro" id="IPR036237">
    <property type="entry name" value="Xyl_isomerase-like_sf"/>
</dbReference>
<keyword evidence="8 9" id="KW-0456">Lyase</keyword>